<keyword evidence="2 10" id="KW-1003">Cell membrane</keyword>
<feature type="transmembrane region" description="Helical" evidence="10">
    <location>
        <begin position="28"/>
        <end position="54"/>
    </location>
</feature>
<evidence type="ECO:0000256" key="6">
    <source>
        <dbReference type="ARBA" id="ARBA00022989"/>
    </source>
</evidence>
<dbReference type="GO" id="GO:0005886">
    <property type="term" value="C:plasma membrane"/>
    <property type="evidence" value="ECO:0000318"/>
    <property type="project" value="GO_Central"/>
</dbReference>
<evidence type="ECO:0000256" key="2">
    <source>
        <dbReference type="ARBA" id="ARBA00022475"/>
    </source>
</evidence>
<dbReference type="OMA" id="ACAENIF"/>
<evidence type="ECO:0000256" key="5">
    <source>
        <dbReference type="ARBA" id="ARBA00022725"/>
    </source>
</evidence>
<dbReference type="GO" id="GO:0004930">
    <property type="term" value="F:G protein-coupled receptor activity"/>
    <property type="evidence" value="ECO:0007669"/>
    <property type="project" value="UniProtKB-KW"/>
</dbReference>
<comment type="similarity">
    <text evidence="9">Belongs to the G-protein coupled receptor 1 family.</text>
</comment>
<comment type="subcellular location">
    <subcellularLocation>
        <location evidence="1 10">Cell membrane</location>
        <topology evidence="1 10">Multi-pass membrane protein</topology>
    </subcellularLocation>
</comment>
<keyword evidence="3 10" id="KW-0716">Sensory transduction</keyword>
<keyword evidence="9" id="KW-0297">G-protein coupled receptor</keyword>
<evidence type="ECO:0000256" key="3">
    <source>
        <dbReference type="ARBA" id="ARBA00022606"/>
    </source>
</evidence>
<feature type="transmembrane region" description="Helical" evidence="10">
    <location>
        <begin position="201"/>
        <end position="228"/>
    </location>
</feature>
<keyword evidence="13" id="KW-1185">Reference proteome</keyword>
<dbReference type="PRINTS" id="PR00245">
    <property type="entry name" value="OLFACTORYR"/>
</dbReference>
<reference evidence="12" key="2">
    <citation type="submission" date="2025-08" db="UniProtKB">
        <authorList>
            <consortium name="Ensembl"/>
        </authorList>
    </citation>
    <scope>IDENTIFICATION</scope>
</reference>
<name>F7D840_MONDO</name>
<feature type="transmembrane region" description="Helical" evidence="10">
    <location>
        <begin position="61"/>
        <end position="82"/>
    </location>
</feature>
<keyword evidence="6 10" id="KW-1133">Transmembrane helix</keyword>
<organism evidence="12 13">
    <name type="scientific">Monodelphis domestica</name>
    <name type="common">Gray short-tailed opossum</name>
    <dbReference type="NCBI Taxonomy" id="13616"/>
    <lineage>
        <taxon>Eukaryota</taxon>
        <taxon>Metazoa</taxon>
        <taxon>Chordata</taxon>
        <taxon>Craniata</taxon>
        <taxon>Vertebrata</taxon>
        <taxon>Euteleostomi</taxon>
        <taxon>Mammalia</taxon>
        <taxon>Metatheria</taxon>
        <taxon>Didelphimorphia</taxon>
        <taxon>Didelphidae</taxon>
        <taxon>Monodelphis</taxon>
    </lineage>
</organism>
<dbReference type="InterPro" id="IPR017452">
    <property type="entry name" value="GPCR_Rhodpsn_7TM"/>
</dbReference>
<keyword evidence="4 9" id="KW-0812">Transmembrane</keyword>
<dbReference type="FunFam" id="1.20.1070.10:FF:000008">
    <property type="entry name" value="Olfactory receptor"/>
    <property type="match status" value="1"/>
</dbReference>
<dbReference type="InterPro" id="IPR000725">
    <property type="entry name" value="Olfact_rcpt"/>
</dbReference>
<protein>
    <recommendedName>
        <fullName evidence="10">Olfactory receptor</fullName>
    </recommendedName>
</protein>
<reference evidence="12" key="3">
    <citation type="submission" date="2025-09" db="UniProtKB">
        <authorList>
            <consortium name="Ensembl"/>
        </authorList>
    </citation>
    <scope>IDENTIFICATION</scope>
</reference>
<dbReference type="GO" id="GO:0050911">
    <property type="term" value="P:detection of chemical stimulus involved in sensory perception of smell"/>
    <property type="evidence" value="ECO:0000318"/>
    <property type="project" value="GO_Central"/>
</dbReference>
<dbReference type="STRING" id="13616.ENSMODP00000004779"/>
<dbReference type="Pfam" id="PF13853">
    <property type="entry name" value="7tm_4"/>
    <property type="match status" value="1"/>
</dbReference>
<dbReference type="PRINTS" id="PR00237">
    <property type="entry name" value="GPCRRHODOPSN"/>
</dbReference>
<evidence type="ECO:0000256" key="1">
    <source>
        <dbReference type="ARBA" id="ARBA00004651"/>
    </source>
</evidence>
<keyword evidence="8 9" id="KW-0807">Transducer</keyword>
<evidence type="ECO:0000313" key="13">
    <source>
        <dbReference type="Proteomes" id="UP000002280"/>
    </source>
</evidence>
<dbReference type="PROSITE" id="PS00237">
    <property type="entry name" value="G_PROTEIN_RECEP_F1_1"/>
    <property type="match status" value="1"/>
</dbReference>
<dbReference type="GO" id="GO:0004984">
    <property type="term" value="F:olfactory receptor activity"/>
    <property type="evidence" value="ECO:0000318"/>
    <property type="project" value="GO_Central"/>
</dbReference>
<dbReference type="HOGENOM" id="CLU_012526_1_0_1"/>
<dbReference type="InParanoid" id="F7D840"/>
<evidence type="ECO:0000313" key="12">
    <source>
        <dbReference type="Ensembl" id="ENSMODP00000004779.3"/>
    </source>
</evidence>
<keyword evidence="9" id="KW-0675">Receptor</keyword>
<dbReference type="AlphaFoldDB" id="F7D840"/>
<evidence type="ECO:0000256" key="10">
    <source>
        <dbReference type="RuleBase" id="RU363047"/>
    </source>
</evidence>
<dbReference type="eggNOG" id="ENOG502RU0Z">
    <property type="taxonomic scope" value="Eukaryota"/>
</dbReference>
<feature type="transmembrane region" description="Helical" evidence="10">
    <location>
        <begin position="102"/>
        <end position="123"/>
    </location>
</feature>
<dbReference type="GeneTree" id="ENSGT01150000286923"/>
<dbReference type="Gene3D" id="1.20.1070.10">
    <property type="entry name" value="Rhodopsin 7-helix transmembrane proteins"/>
    <property type="match status" value="1"/>
</dbReference>
<evidence type="ECO:0000256" key="9">
    <source>
        <dbReference type="RuleBase" id="RU000688"/>
    </source>
</evidence>
<dbReference type="CDD" id="cd15421">
    <property type="entry name" value="7tmA_OR2T-like"/>
    <property type="match status" value="1"/>
</dbReference>
<dbReference type="SUPFAM" id="SSF81321">
    <property type="entry name" value="Family A G protein-coupled receptor-like"/>
    <property type="match status" value="1"/>
</dbReference>
<evidence type="ECO:0000256" key="8">
    <source>
        <dbReference type="ARBA" id="ARBA00023224"/>
    </source>
</evidence>
<dbReference type="Ensembl" id="ENSMODT00000004882.3">
    <property type="protein sequence ID" value="ENSMODP00000004779.3"/>
    <property type="gene ID" value="ENSMODG00000003901.3"/>
</dbReference>
<reference evidence="12 13" key="1">
    <citation type="journal article" date="2007" name="Nature">
        <title>Genome of the marsupial Monodelphis domestica reveals innovation in non-coding sequences.</title>
        <authorList>
            <person name="Mikkelsen T.S."/>
            <person name="Wakefield M.J."/>
            <person name="Aken B."/>
            <person name="Amemiya C.T."/>
            <person name="Chang J.L."/>
            <person name="Duke S."/>
            <person name="Garber M."/>
            <person name="Gentles A.J."/>
            <person name="Goodstadt L."/>
            <person name="Heger A."/>
            <person name="Jurka J."/>
            <person name="Kamal M."/>
            <person name="Mauceli E."/>
            <person name="Searle S.M."/>
            <person name="Sharpe T."/>
            <person name="Baker M.L."/>
            <person name="Batzer M.A."/>
            <person name="Benos P.V."/>
            <person name="Belov K."/>
            <person name="Clamp M."/>
            <person name="Cook A."/>
            <person name="Cuff J."/>
            <person name="Das R."/>
            <person name="Davidow L."/>
            <person name="Deakin J.E."/>
            <person name="Fazzari M.J."/>
            <person name="Glass J.L."/>
            <person name="Grabherr M."/>
            <person name="Greally J.M."/>
            <person name="Gu W."/>
            <person name="Hore T.A."/>
            <person name="Huttley G.A."/>
            <person name="Kleber M."/>
            <person name="Jirtle R.L."/>
            <person name="Koina E."/>
            <person name="Lee J.T."/>
            <person name="Mahony S."/>
            <person name="Marra M.A."/>
            <person name="Miller R.D."/>
            <person name="Nicholls R.D."/>
            <person name="Oda M."/>
            <person name="Papenfuss A.T."/>
            <person name="Parra Z.E."/>
            <person name="Pollock D.D."/>
            <person name="Ray D.A."/>
            <person name="Schein J.E."/>
            <person name="Speed T.P."/>
            <person name="Thompson K."/>
            <person name="VandeBerg J.L."/>
            <person name="Wade C.M."/>
            <person name="Walker J.A."/>
            <person name="Waters P.D."/>
            <person name="Webber C."/>
            <person name="Weidman J.R."/>
            <person name="Xie X."/>
            <person name="Zody M.C."/>
            <person name="Baldwin J."/>
            <person name="Abdouelleil A."/>
            <person name="Abdulkadir J."/>
            <person name="Abebe A."/>
            <person name="Abera B."/>
            <person name="Abreu J."/>
            <person name="Acer S.C."/>
            <person name="Aftuck L."/>
            <person name="Alexander A."/>
            <person name="An P."/>
            <person name="Anderson E."/>
            <person name="Anderson S."/>
            <person name="Arachi H."/>
            <person name="Azer M."/>
            <person name="Bachantsang P."/>
            <person name="Barry A."/>
            <person name="Bayul T."/>
            <person name="Berlin A."/>
            <person name="Bessette D."/>
            <person name="Bloom T."/>
            <person name="Bloom T."/>
            <person name="Boguslavskiy L."/>
            <person name="Bonnet C."/>
            <person name="Boukhgalter B."/>
            <person name="Bourzgui I."/>
            <person name="Brown A."/>
            <person name="Cahill P."/>
            <person name="Channer S."/>
            <person name="Cheshatsang Y."/>
            <person name="Chuda L."/>
            <person name="Citroen M."/>
            <person name="Collymore A."/>
            <person name="Cooke P."/>
            <person name="Costello M."/>
            <person name="D'Aco K."/>
            <person name="Daza R."/>
            <person name="De Haan G."/>
            <person name="DeGray S."/>
            <person name="DeMaso C."/>
            <person name="Dhargay N."/>
            <person name="Dooley K."/>
            <person name="Dooley E."/>
            <person name="Doricent M."/>
            <person name="Dorje P."/>
            <person name="Dorjee K."/>
            <person name="Dupes A."/>
            <person name="Elong R."/>
            <person name="Falk J."/>
            <person name="Farina A."/>
            <person name="Faro S."/>
            <person name="Ferguson D."/>
            <person name="Fisher S."/>
            <person name="Foley C.D."/>
            <person name="Franke A."/>
            <person name="Friedrich D."/>
            <person name="Gadbois L."/>
            <person name="Gearin G."/>
            <person name="Gearin C.R."/>
            <person name="Giannoukos G."/>
            <person name="Goode T."/>
            <person name="Graham J."/>
            <person name="Grandbois E."/>
            <person name="Grewal S."/>
            <person name="Gyaltsen K."/>
            <person name="Hafez N."/>
            <person name="Hagos B."/>
            <person name="Hall J."/>
            <person name="Henson C."/>
            <person name="Hollinger A."/>
            <person name="Honan T."/>
            <person name="Huard M.D."/>
            <person name="Hughes L."/>
            <person name="Hurhula B."/>
            <person name="Husby M.E."/>
            <person name="Kamat A."/>
            <person name="Kanga B."/>
            <person name="Kashin S."/>
            <person name="Khazanovich D."/>
            <person name="Kisner P."/>
            <person name="Lance K."/>
            <person name="Lara M."/>
            <person name="Lee W."/>
            <person name="Lennon N."/>
            <person name="Letendre F."/>
            <person name="LeVine R."/>
            <person name="Lipovsky A."/>
            <person name="Liu X."/>
            <person name="Liu J."/>
            <person name="Liu S."/>
            <person name="Lokyitsang T."/>
            <person name="Lokyitsang Y."/>
            <person name="Lubonja R."/>
            <person name="Lui A."/>
            <person name="MacDonald P."/>
            <person name="Magnisalis V."/>
            <person name="Maru K."/>
            <person name="Matthews C."/>
            <person name="McCusker W."/>
            <person name="McDonough S."/>
            <person name="Mehta T."/>
            <person name="Meldrim J."/>
            <person name="Meneus L."/>
            <person name="Mihai O."/>
            <person name="Mihalev A."/>
            <person name="Mihova T."/>
            <person name="Mittelman R."/>
            <person name="Mlenga V."/>
            <person name="Montmayeur A."/>
            <person name="Mulrain L."/>
            <person name="Navidi A."/>
            <person name="Naylor J."/>
            <person name="Negash T."/>
            <person name="Nguyen T."/>
            <person name="Nguyen N."/>
            <person name="Nicol R."/>
            <person name="Norbu C."/>
            <person name="Norbu N."/>
            <person name="Novod N."/>
            <person name="O'Neill B."/>
            <person name="Osman S."/>
            <person name="Markiewicz E."/>
            <person name="Oyono O.L."/>
            <person name="Patti C."/>
            <person name="Phunkhang P."/>
            <person name="Pierre F."/>
            <person name="Priest M."/>
            <person name="Raghuraman S."/>
            <person name="Rege F."/>
            <person name="Reyes R."/>
            <person name="Rise C."/>
            <person name="Rogov P."/>
            <person name="Ross K."/>
            <person name="Ryan E."/>
            <person name="Settipalli S."/>
            <person name="Shea T."/>
            <person name="Sherpa N."/>
            <person name="Shi L."/>
            <person name="Shih D."/>
            <person name="Sparrow T."/>
            <person name="Spaulding J."/>
            <person name="Stalker J."/>
            <person name="Stange-Thomann N."/>
            <person name="Stavropoulos S."/>
            <person name="Stone C."/>
            <person name="Strader C."/>
            <person name="Tesfaye S."/>
            <person name="Thomson T."/>
            <person name="Thoulutsang Y."/>
            <person name="Thoulutsang D."/>
            <person name="Topham K."/>
            <person name="Topping I."/>
            <person name="Tsamla T."/>
            <person name="Vassiliev H."/>
            <person name="Vo A."/>
            <person name="Wangchuk T."/>
            <person name="Wangdi T."/>
            <person name="Weiand M."/>
            <person name="Wilkinson J."/>
            <person name="Wilson A."/>
            <person name="Yadav S."/>
            <person name="Young G."/>
            <person name="Yu Q."/>
            <person name="Zembek L."/>
            <person name="Zhong D."/>
            <person name="Zimmer A."/>
            <person name="Zwirko Z."/>
            <person name="Jaffe D.B."/>
            <person name="Alvarez P."/>
            <person name="Brockman W."/>
            <person name="Butler J."/>
            <person name="Chin C."/>
            <person name="Gnerre S."/>
            <person name="MacCallum I."/>
            <person name="Graves J.A."/>
            <person name="Ponting C.P."/>
            <person name="Breen M."/>
            <person name="Samollow P.B."/>
            <person name="Lander E.S."/>
            <person name="Lindblad-Toh K."/>
        </authorList>
    </citation>
    <scope>NUCLEOTIDE SEQUENCE [LARGE SCALE GENOMIC DNA]</scope>
</reference>
<dbReference type="PROSITE" id="PS50262">
    <property type="entry name" value="G_PROTEIN_RECEP_F1_2"/>
    <property type="match status" value="1"/>
</dbReference>
<feature type="transmembrane region" description="Helical" evidence="10">
    <location>
        <begin position="276"/>
        <end position="295"/>
    </location>
</feature>
<feature type="domain" description="G-protein coupled receptors family 1 profile" evidence="11">
    <location>
        <begin position="44"/>
        <end position="293"/>
    </location>
</feature>
<evidence type="ECO:0000256" key="4">
    <source>
        <dbReference type="ARBA" id="ARBA00022692"/>
    </source>
</evidence>
<evidence type="ECO:0000256" key="7">
    <source>
        <dbReference type="ARBA" id="ARBA00023136"/>
    </source>
</evidence>
<feature type="transmembrane region" description="Helical" evidence="10">
    <location>
        <begin position="240"/>
        <end position="264"/>
    </location>
</feature>
<gene>
    <name evidence="12" type="primary">LOC100019610</name>
</gene>
<dbReference type="InterPro" id="IPR000276">
    <property type="entry name" value="GPCR_Rhodpsn"/>
</dbReference>
<sequence>VKVMNLGNQTSKTDFFLLGLFNTSELHYFLFSLAFISFLLTLLSNGLMVFLIYVEVQLHTPMYFFLGQLSFMDMLLACTTVPKMATNFLSGRKSISFVGCGFQIFFFLTLGGGECFLLAFMAYDRYVAITKPLRYPTIMTNCVCWLMAATSWLLGVLDGLIQGLVTLTFPFCGLRVIDHFFCEVPAVLALACADTTTFETVMYVCCVGMLLIPFLIILASYAQILVAVLQMTSTKGKKKAFSTCSSHLAVVILFYGTVISIYMVPHSHRSPGVDKTVAAFYTFFIPTLNPFIYSLRNKDVMGALGKLLGKIRLCRNETVQVV</sequence>
<proteinExistence type="inferred from homology"/>
<dbReference type="Proteomes" id="UP000002280">
    <property type="component" value="Chromosome 2"/>
</dbReference>
<accession>F7D840</accession>
<dbReference type="PANTHER" id="PTHR26453">
    <property type="entry name" value="OLFACTORY RECEPTOR"/>
    <property type="match status" value="1"/>
</dbReference>
<keyword evidence="7 10" id="KW-0472">Membrane</keyword>
<feature type="transmembrane region" description="Helical" evidence="10">
    <location>
        <begin position="135"/>
        <end position="154"/>
    </location>
</feature>
<keyword evidence="5 10" id="KW-0552">Olfaction</keyword>
<evidence type="ECO:0000259" key="11">
    <source>
        <dbReference type="PROSITE" id="PS50262"/>
    </source>
</evidence>